<comment type="subunit">
    <text evidence="4">Predominantly monomer of isoform CD22-beta. Also found as heterodimer of isoform CD22-beta and a shorter isoform. Interacts with PTPN6/SHP-1, LYN, SYK, PIK3R1/PIK3R2 and PLCG1 upon phosphorylation. Interacts with GRB2, INPP5D and SHC1 upon phosphorylation. May form a complex with INPP5D/SHIP, GRB2 and SHC1.</text>
</comment>
<dbReference type="SUPFAM" id="SSF48726">
    <property type="entry name" value="Immunoglobulin"/>
    <property type="match status" value="4"/>
</dbReference>
<evidence type="ECO:0000256" key="1">
    <source>
        <dbReference type="ARBA" id="ARBA00040106"/>
    </source>
</evidence>
<evidence type="ECO:0000256" key="2">
    <source>
        <dbReference type="ARBA" id="ARBA00041781"/>
    </source>
</evidence>
<evidence type="ECO:0000256" key="4">
    <source>
        <dbReference type="ARBA" id="ARBA00046458"/>
    </source>
</evidence>
<dbReference type="CDD" id="cd00096">
    <property type="entry name" value="Ig"/>
    <property type="match status" value="1"/>
</dbReference>
<dbReference type="InterPro" id="IPR003599">
    <property type="entry name" value="Ig_sub"/>
</dbReference>
<dbReference type="PANTHER" id="PTHR46013:SF4">
    <property type="entry name" value="B-CELL RECEPTOR CD22-RELATED"/>
    <property type="match status" value="1"/>
</dbReference>
<feature type="domain" description="Ig-like" evidence="8">
    <location>
        <begin position="401"/>
        <end position="474"/>
    </location>
</feature>
<feature type="compositionally biased region" description="Basic and acidic residues" evidence="5">
    <location>
        <begin position="644"/>
        <end position="653"/>
    </location>
</feature>
<reference evidence="9" key="1">
    <citation type="submission" date="2023-07" db="EMBL/GenBank/DDBJ databases">
        <title>Chromosome-level Genome Assembly of Striped Snakehead (Channa striata).</title>
        <authorList>
            <person name="Liu H."/>
        </authorList>
    </citation>
    <scope>NUCLEOTIDE SEQUENCE</scope>
    <source>
        <strain evidence="9">Gz</strain>
        <tissue evidence="9">Muscle</tissue>
    </source>
</reference>
<comment type="function">
    <text evidence="3">Most highly expressed siglec (sialic acid-binding immunoglobulin-like lectin) on B-cells that plays a role in various aspects of B-cell biology including differentiation, antigen presentation, and trafficking to bone marrow. Binds to alpha 2,6-linked sialic acid residues of surface molecules such as CD22 itself, CD45 and IgM in a cis configuration. Can also bind to ligands on other cells as an adhesion molecule in a trans configuration. Acts as an inhibitory coreceptor on the surface of B-cells and inhibits B-cell receptor induced signaling, characterized by inhibition of the calcium mobilization and cellular activation. Mechanistically, the immunoreceptor tyrosine-based inhibitory motif domain is phosphorylated by the Src kinase LYN, which in turn leads to the recruitment of the protein tyrosine phosphatase 1/PTPN6, leading to the negative regulation of BCR signaling. If this negative signaling from is of sufficient strength, apoptosis of the B-cell can be induced.</text>
</comment>
<evidence type="ECO:0000313" key="10">
    <source>
        <dbReference type="Proteomes" id="UP001187415"/>
    </source>
</evidence>
<dbReference type="SMART" id="SM00409">
    <property type="entry name" value="IG"/>
    <property type="match status" value="4"/>
</dbReference>
<protein>
    <recommendedName>
        <fullName evidence="1">B-cell receptor CD22</fullName>
    </recommendedName>
    <alternativeName>
        <fullName evidence="2">Sialic acid-binding Ig-like lectin 2</fullName>
    </alternativeName>
</protein>
<keyword evidence="10" id="KW-1185">Reference proteome</keyword>
<organism evidence="9 10">
    <name type="scientific">Channa striata</name>
    <name type="common">Snakehead murrel</name>
    <name type="synonym">Ophicephalus striatus</name>
    <dbReference type="NCBI Taxonomy" id="64152"/>
    <lineage>
        <taxon>Eukaryota</taxon>
        <taxon>Metazoa</taxon>
        <taxon>Chordata</taxon>
        <taxon>Craniata</taxon>
        <taxon>Vertebrata</taxon>
        <taxon>Euteleostomi</taxon>
        <taxon>Actinopterygii</taxon>
        <taxon>Neopterygii</taxon>
        <taxon>Teleostei</taxon>
        <taxon>Neoteleostei</taxon>
        <taxon>Acanthomorphata</taxon>
        <taxon>Anabantaria</taxon>
        <taxon>Anabantiformes</taxon>
        <taxon>Channoidei</taxon>
        <taxon>Channidae</taxon>
        <taxon>Channa</taxon>
    </lineage>
</organism>
<dbReference type="InterPro" id="IPR056386">
    <property type="entry name" value="Ig_CD22"/>
</dbReference>
<evidence type="ECO:0000259" key="8">
    <source>
        <dbReference type="PROSITE" id="PS50835"/>
    </source>
</evidence>
<evidence type="ECO:0000313" key="9">
    <source>
        <dbReference type="EMBL" id="KAK2817470.1"/>
    </source>
</evidence>
<dbReference type="AlphaFoldDB" id="A0AA88LHJ4"/>
<dbReference type="EMBL" id="JAUPFM010000021">
    <property type="protein sequence ID" value="KAK2817470.1"/>
    <property type="molecule type" value="Genomic_DNA"/>
</dbReference>
<feature type="domain" description="Ig-like" evidence="8">
    <location>
        <begin position="130"/>
        <end position="201"/>
    </location>
</feature>
<dbReference type="Pfam" id="PF24518">
    <property type="entry name" value="Ig_CD22"/>
    <property type="match status" value="1"/>
</dbReference>
<gene>
    <name evidence="9" type="ORF">Q5P01_025661</name>
</gene>
<keyword evidence="7" id="KW-0732">Signal</keyword>
<accession>A0AA88LHJ4</accession>
<evidence type="ECO:0000256" key="5">
    <source>
        <dbReference type="SAM" id="MobiDB-lite"/>
    </source>
</evidence>
<dbReference type="InterPro" id="IPR007110">
    <property type="entry name" value="Ig-like_dom"/>
</dbReference>
<keyword evidence="6" id="KW-0472">Membrane</keyword>
<dbReference type="SMART" id="SM00408">
    <property type="entry name" value="IGc2"/>
    <property type="match status" value="2"/>
</dbReference>
<evidence type="ECO:0000256" key="6">
    <source>
        <dbReference type="SAM" id="Phobius"/>
    </source>
</evidence>
<comment type="caution">
    <text evidence="9">The sequence shown here is derived from an EMBL/GenBank/DDBJ whole genome shotgun (WGS) entry which is preliminary data.</text>
</comment>
<feature type="domain" description="Ig-like" evidence="8">
    <location>
        <begin position="481"/>
        <end position="562"/>
    </location>
</feature>
<dbReference type="InterPro" id="IPR013783">
    <property type="entry name" value="Ig-like_fold"/>
</dbReference>
<feature type="transmembrane region" description="Helical" evidence="6">
    <location>
        <begin position="572"/>
        <end position="592"/>
    </location>
</feature>
<dbReference type="InterPro" id="IPR003598">
    <property type="entry name" value="Ig_sub2"/>
</dbReference>
<dbReference type="Pfam" id="PF13895">
    <property type="entry name" value="Ig_2"/>
    <property type="match status" value="1"/>
</dbReference>
<proteinExistence type="predicted"/>
<dbReference type="InterPro" id="IPR036179">
    <property type="entry name" value="Ig-like_dom_sf"/>
</dbReference>
<dbReference type="PANTHER" id="PTHR46013">
    <property type="entry name" value="VASCULAR CELL ADHESION MOLECULE 1"/>
    <property type="match status" value="1"/>
</dbReference>
<evidence type="ECO:0000256" key="7">
    <source>
        <dbReference type="SAM" id="SignalP"/>
    </source>
</evidence>
<feature type="signal peptide" evidence="7">
    <location>
        <begin position="1"/>
        <end position="22"/>
    </location>
</feature>
<sequence>MRFTAAAAGFGFLLLSLTVVQAQSDWGVTYTSNQICAVEGSTVEISCTFRYPDRVNGRVTVVQKSAWFTRTTGNEPVDLSTDSEYAGRVKNNCNKNSCSLRITDLRKTDSAKYKFVFITNQPGGRFIGSPGVTLSVTDLEVQVSKSHPISYPSWAKLTCHSSCHLPVNPSYIWFNKGLKTQQDKASFEQYFDWSDSYSCAVKGFEQFPSPSVCVKDESCYRVTYTHRSICAFRGSSVDISCSYYSYYKVKSKFWFRSDRRHHKDSQYSGRVQVSHTETGRSTLTITDLRETDSAQYHFTFRTRDFEWTNRLPGTTLTVTDVQVQVINVTVHLSYTKAELKCHSSCSPAGSRSYVWFKNGEKNRTEQTSIYSDNFYPGDTVYCAFKGHETHRSPSVYPSDLPSVSVSPSGDIVEGSSVTLTCRTHANPAAKHTLYKGNQSLPLDPGGIYHFTSISSEDRGTYYCKSEAQNSTSVFIDVQYPPKVPSVSVSPSAEIVEGSSVTLTCSSDSNPAANYTWYKENEDSPKASGQIFTITDFRPEHSGNYYCEAQNTIGRQNSTLLLTLVTGKWKIPVALSIAAVVLALTLVFLLLWIRREKSVQQHSEVEETSHPRRQQEDEVQYASVQFKRRQPDALYCNFLPAQRGQDQEGERPQDEVDGVQTSREKRSQAAMEDPFVLYSTVRKVR</sequence>
<dbReference type="Gene3D" id="2.60.40.10">
    <property type="entry name" value="Immunoglobulins"/>
    <property type="match status" value="4"/>
</dbReference>
<keyword evidence="6" id="KW-1133">Transmembrane helix</keyword>
<feature type="domain" description="Ig-like" evidence="8">
    <location>
        <begin position="210"/>
        <end position="296"/>
    </location>
</feature>
<feature type="chain" id="PRO_5041663850" description="B-cell receptor CD22" evidence="7">
    <location>
        <begin position="23"/>
        <end position="684"/>
    </location>
</feature>
<feature type="region of interest" description="Disordered" evidence="5">
    <location>
        <begin position="640"/>
        <end position="670"/>
    </location>
</feature>
<dbReference type="CDD" id="cd00099">
    <property type="entry name" value="IgV"/>
    <property type="match status" value="1"/>
</dbReference>
<name>A0AA88LHJ4_CHASR</name>
<keyword evidence="6" id="KW-0812">Transmembrane</keyword>
<dbReference type="Pfam" id="PF13927">
    <property type="entry name" value="Ig_3"/>
    <property type="match status" value="1"/>
</dbReference>
<evidence type="ECO:0000256" key="3">
    <source>
        <dbReference type="ARBA" id="ARBA00045430"/>
    </source>
</evidence>
<dbReference type="PROSITE" id="PS50835">
    <property type="entry name" value="IG_LIKE"/>
    <property type="match status" value="4"/>
</dbReference>
<dbReference type="Proteomes" id="UP001187415">
    <property type="component" value="Unassembled WGS sequence"/>
</dbReference>